<protein>
    <submittedName>
        <fullName evidence="2">Uncharacterized protein</fullName>
    </submittedName>
</protein>
<feature type="region of interest" description="Disordered" evidence="1">
    <location>
        <begin position="207"/>
        <end position="247"/>
    </location>
</feature>
<accession>A0A9J6RLX9</accession>
<evidence type="ECO:0000313" key="2">
    <source>
        <dbReference type="EMBL" id="MCZ0865726.1"/>
    </source>
</evidence>
<organism evidence="2 3">
    <name type="scientific">Dasania phycosphaerae</name>
    <dbReference type="NCBI Taxonomy" id="2950436"/>
    <lineage>
        <taxon>Bacteria</taxon>
        <taxon>Pseudomonadati</taxon>
        <taxon>Pseudomonadota</taxon>
        <taxon>Gammaproteobacteria</taxon>
        <taxon>Cellvibrionales</taxon>
        <taxon>Spongiibacteraceae</taxon>
        <taxon>Dasania</taxon>
    </lineage>
</organism>
<keyword evidence="3" id="KW-1185">Reference proteome</keyword>
<gene>
    <name evidence="2" type="ORF">O0V09_10965</name>
</gene>
<dbReference type="Proteomes" id="UP001069090">
    <property type="component" value="Unassembled WGS sequence"/>
</dbReference>
<evidence type="ECO:0000256" key="1">
    <source>
        <dbReference type="SAM" id="MobiDB-lite"/>
    </source>
</evidence>
<feature type="region of interest" description="Disordered" evidence="1">
    <location>
        <begin position="87"/>
        <end position="106"/>
    </location>
</feature>
<dbReference type="AlphaFoldDB" id="A0A9J6RLX9"/>
<dbReference type="RefSeq" id="WP_258331867.1">
    <property type="nucleotide sequence ID" value="NZ_JAPTGG010000008.1"/>
</dbReference>
<reference evidence="2 3" key="1">
    <citation type="submission" date="2022-12" db="EMBL/GenBank/DDBJ databases">
        <title>Dasania phycosphaerae sp. nov., isolated from particulate material of the south coast of Korea.</title>
        <authorList>
            <person name="Jiang Y."/>
        </authorList>
    </citation>
    <scope>NUCLEOTIDE SEQUENCE [LARGE SCALE GENOMIC DNA]</scope>
    <source>
        <strain evidence="2 3">GY-19</strain>
    </source>
</reference>
<evidence type="ECO:0000313" key="3">
    <source>
        <dbReference type="Proteomes" id="UP001069090"/>
    </source>
</evidence>
<name>A0A9J6RLX9_9GAMM</name>
<comment type="caution">
    <text evidence="2">The sequence shown here is derived from an EMBL/GenBank/DDBJ whole genome shotgun (WGS) entry which is preliminary data.</text>
</comment>
<sequence length="247" mass="25921">MKQQQTLYDVYFTGKLVDEVTPEQAQQAVAKLFKTQPAKISHLFNGQTHVLKRGLDKESALKYKSALRKAGLSILFKMSADSATNPASQASRAAATPPPASSTASASSELSVAAVGSDVLAAHEKRQFVPADIDTSNIKLSSPFLENFDQATPPPPAPDTSHISVAEVGADISEPKHPAPPLALDIDDITLAPPGALLEELHEELPELNPDTSSISLAPAGADLLEGQTKPAAPAAPDTSHIKLANN</sequence>
<dbReference type="EMBL" id="JAPTGG010000008">
    <property type="protein sequence ID" value="MCZ0865726.1"/>
    <property type="molecule type" value="Genomic_DNA"/>
</dbReference>
<proteinExistence type="predicted"/>